<accession>A0A2T9J636</accession>
<comment type="caution">
    <text evidence="1">The sequence shown here is derived from an EMBL/GenBank/DDBJ whole genome shotgun (WGS) entry which is preliminary data.</text>
</comment>
<keyword evidence="2" id="KW-1185">Reference proteome</keyword>
<dbReference type="EMBL" id="QDKP01000050">
    <property type="protein sequence ID" value="PVM76720.1"/>
    <property type="molecule type" value="Genomic_DNA"/>
</dbReference>
<dbReference type="RefSeq" id="WP_116568938.1">
    <property type="nucleotide sequence ID" value="NZ_QDKP01000050.1"/>
</dbReference>
<evidence type="ECO:0000313" key="1">
    <source>
        <dbReference type="EMBL" id="PVM76720.1"/>
    </source>
</evidence>
<evidence type="ECO:0000313" key="2">
    <source>
        <dbReference type="Proteomes" id="UP000244913"/>
    </source>
</evidence>
<dbReference type="Proteomes" id="UP000244913">
    <property type="component" value="Unassembled WGS sequence"/>
</dbReference>
<sequence>MFSSLLTGLLAGAMTLAPQVGQGERWDGVYSYTHDGGRTAGGSPILVTWRLTLKGGACEFHGEGFQTLETFQCSTHATPQGLEVRFLRYPPPATGNRFGVEVYKPGAPLFTLSRLEGRVLTRWTGFVPDEGVARSPAPYLKKVK</sequence>
<dbReference type="Pfam" id="PF19453">
    <property type="entry name" value="DUF5991"/>
    <property type="match status" value="1"/>
</dbReference>
<protein>
    <submittedName>
        <fullName evidence="1">Uncharacterized protein</fullName>
    </submittedName>
</protein>
<dbReference type="AlphaFoldDB" id="A0A2T9J636"/>
<gene>
    <name evidence="1" type="ORF">DDF65_17530</name>
</gene>
<reference evidence="1 2" key="1">
    <citation type="submission" date="2018-04" db="EMBL/GenBank/DDBJ databases">
        <title>The genome sequence of Caulobacter sp. 736.</title>
        <authorList>
            <person name="Gao J."/>
            <person name="Sun J."/>
        </authorList>
    </citation>
    <scope>NUCLEOTIDE SEQUENCE [LARGE SCALE GENOMIC DNA]</scope>
    <source>
        <strain evidence="1 2">736</strain>
    </source>
</reference>
<organism evidence="1 2">
    <name type="scientific">Caulobacter radicis</name>
    <dbReference type="NCBI Taxonomy" id="2172650"/>
    <lineage>
        <taxon>Bacteria</taxon>
        <taxon>Pseudomonadati</taxon>
        <taxon>Pseudomonadota</taxon>
        <taxon>Alphaproteobacteria</taxon>
        <taxon>Caulobacterales</taxon>
        <taxon>Caulobacteraceae</taxon>
        <taxon>Caulobacter</taxon>
    </lineage>
</organism>
<dbReference type="InterPro" id="IPR046033">
    <property type="entry name" value="DUF5991"/>
</dbReference>
<proteinExistence type="predicted"/>
<name>A0A2T9J636_9CAUL</name>